<dbReference type="GO" id="GO:0005384">
    <property type="term" value="F:manganese ion transmembrane transporter activity"/>
    <property type="evidence" value="ECO:0007669"/>
    <property type="project" value="InterPro"/>
</dbReference>
<feature type="transmembrane region" description="Helical" evidence="5">
    <location>
        <begin position="12"/>
        <end position="38"/>
    </location>
</feature>
<dbReference type="GO" id="GO:0030026">
    <property type="term" value="P:intracellular manganese ion homeostasis"/>
    <property type="evidence" value="ECO:0007669"/>
    <property type="project" value="InterPro"/>
</dbReference>
<name>A0A7X1KKI8_9SPHN</name>
<dbReference type="RefSeq" id="WP_185662583.1">
    <property type="nucleotide sequence ID" value="NZ_JACLAW010000002.1"/>
</dbReference>
<keyword evidence="7" id="KW-1185">Reference proteome</keyword>
<feature type="transmembrane region" description="Helical" evidence="5">
    <location>
        <begin position="44"/>
        <end position="67"/>
    </location>
</feature>
<gene>
    <name evidence="6" type="ORF">H7F51_02170</name>
</gene>
<feature type="transmembrane region" description="Helical" evidence="5">
    <location>
        <begin position="190"/>
        <end position="209"/>
    </location>
</feature>
<protein>
    <submittedName>
        <fullName evidence="6">VIT1/CCC1 transporter family protein</fullName>
    </submittedName>
</protein>
<feature type="transmembrane region" description="Helical" evidence="5">
    <location>
        <begin position="160"/>
        <end position="178"/>
    </location>
</feature>
<reference evidence="6 7" key="1">
    <citation type="submission" date="2020-08" db="EMBL/GenBank/DDBJ databases">
        <title>The genome sequence of type strain Novosphingobium flavum NBRC 111647.</title>
        <authorList>
            <person name="Liu Y."/>
        </authorList>
    </citation>
    <scope>NUCLEOTIDE SEQUENCE [LARGE SCALE GENOMIC DNA]</scope>
    <source>
        <strain evidence="6 7">NBRC 111647</strain>
    </source>
</reference>
<evidence type="ECO:0000256" key="3">
    <source>
        <dbReference type="ARBA" id="ARBA00022989"/>
    </source>
</evidence>
<evidence type="ECO:0000256" key="1">
    <source>
        <dbReference type="ARBA" id="ARBA00004127"/>
    </source>
</evidence>
<keyword evidence="3 5" id="KW-1133">Transmembrane helix</keyword>
<dbReference type="Pfam" id="PF01988">
    <property type="entry name" value="VIT1"/>
    <property type="match status" value="1"/>
</dbReference>
<dbReference type="Proteomes" id="UP000566813">
    <property type="component" value="Unassembled WGS sequence"/>
</dbReference>
<dbReference type="EMBL" id="JACLAW010000002">
    <property type="protein sequence ID" value="MBC2664318.1"/>
    <property type="molecule type" value="Genomic_DNA"/>
</dbReference>
<evidence type="ECO:0000313" key="7">
    <source>
        <dbReference type="Proteomes" id="UP000566813"/>
    </source>
</evidence>
<feature type="transmembrane region" description="Helical" evidence="5">
    <location>
        <begin position="133"/>
        <end position="154"/>
    </location>
</feature>
<evidence type="ECO:0000256" key="5">
    <source>
        <dbReference type="SAM" id="Phobius"/>
    </source>
</evidence>
<dbReference type="InterPro" id="IPR008217">
    <property type="entry name" value="Ccc1_fam"/>
</dbReference>
<evidence type="ECO:0000256" key="2">
    <source>
        <dbReference type="ARBA" id="ARBA00022692"/>
    </source>
</evidence>
<accession>A0A7X1KKI8</accession>
<organism evidence="6 7">
    <name type="scientific">Novosphingobium flavum</name>
    <dbReference type="NCBI Taxonomy" id="1778672"/>
    <lineage>
        <taxon>Bacteria</taxon>
        <taxon>Pseudomonadati</taxon>
        <taxon>Pseudomonadota</taxon>
        <taxon>Alphaproteobacteria</taxon>
        <taxon>Sphingomonadales</taxon>
        <taxon>Sphingomonadaceae</taxon>
        <taxon>Novosphingobium</taxon>
    </lineage>
</organism>
<evidence type="ECO:0000256" key="4">
    <source>
        <dbReference type="ARBA" id="ARBA00023136"/>
    </source>
</evidence>
<proteinExistence type="predicted"/>
<comment type="caution">
    <text evidence="6">The sequence shown here is derived from an EMBL/GenBank/DDBJ whole genome shotgun (WGS) entry which is preliminary data.</text>
</comment>
<evidence type="ECO:0000313" key="6">
    <source>
        <dbReference type="EMBL" id="MBC2664318.1"/>
    </source>
</evidence>
<keyword evidence="2 5" id="KW-0812">Transmembrane</keyword>
<sequence length="217" mass="21259">MIEQQAEQRLCWLSGAVFIANGGIMALAGLIAGVAAAAASESEVLVAGVGGLVAGAIAVASAAYGAAMARTDGRLPAAPEALPQFHSESDLNAIAAVYRGRGLSEQLAQEAALAAMRPYASVRAGDEARPVEAALSAASSFATGAAVPVTLASLFSLEHMTLGVGAASGLVAVVLAVLAARGSRAGLGRVALRVALACAAVVIVGQIVGNLMGTALA</sequence>
<dbReference type="GO" id="GO:0012505">
    <property type="term" value="C:endomembrane system"/>
    <property type="evidence" value="ECO:0007669"/>
    <property type="project" value="UniProtKB-SubCell"/>
</dbReference>
<comment type="subcellular location">
    <subcellularLocation>
        <location evidence="1">Endomembrane system</location>
        <topology evidence="1">Multi-pass membrane protein</topology>
    </subcellularLocation>
</comment>
<dbReference type="AlphaFoldDB" id="A0A7X1KKI8"/>
<keyword evidence="4 5" id="KW-0472">Membrane</keyword>